<keyword evidence="5" id="KW-1185">Reference proteome</keyword>
<sequence length="949" mass="106276">MSGFEFINVEAPSQPLPTPNAYKNIKFAQIMEQDASGKKKAAMNARSVASDIPLNKLMVSAEQFTALEDMYRPRPSATPDRVPVDHLFKLDDGDQLHAAAIMVQHGLDLEAREDLSNRWSQQWSRTGGGSGRNSKASPNSARKILYLCACGYDHTRNESKKRQTPVPFTGCLGHAEITFVIGSQKILRIRGYFEHNEGCKEAVFTRIPPIPVHPSVFAVALAQLKDGATFTDVKKKNLELYNAGRYKDFPAPADLPSSPYRWLIDTKDSRSLMRQFNRLNGVKVTERPQINIDEWLDPTSSQYNATLAEAIFHYSARTDKSERFEACIATEDMRRAAWKYGHENQIIVDGTFGVCDSRILLFIIMVVDENKKGVPVAFLLFSAPTGNKQSSAGYNTTILEKLFRTWTVSLTNCGHLYGSGGALVLVIPTIWLLICRFHLRQSWKNYRNKLLKGKGQLKIDLKRRLKRLEDDLVQTQDIEEARSLLDTEKKTLRRLGRSKTISKAIKHVEYLSSYWTTDELWKSWSDYGRKVAAALLGCHIDGVIPTTNHLESFNGVLKRKHLQRWQNGNRRLRVDVLIQVLVMHIPPSIFQARRLYYEQSLRLAAQIRGLPGGHALLQQRFSRPTIPAVAYLTPDQQRDERAASLVRHRQISAPSLLPDDNGLTFQCYSSEALEVDQTPAQYTITILFNGAATCKCQDFQKHGGACKHLRAAVIYLDWLRTQGTNIPVIPIPRSIPDTYALEQRILPSIPKPDVPTAHAASIAEDMLASHDDAEAGAAADTAVDEDDFSDTESVATDASSDSDDGESDHDDDEPVADESEEVVRGPEIPSALKNQQALGEQALARALWELEDMGPKFLDLAEFLKHNRGPLVGNARQSLSERCQPIMAFTSELQRLCSGDVPPSSTLPKVPPSSSTAARPTQNLKRKRSYLLPPSPEKPQKRHQSYSYN</sequence>
<comment type="caution">
    <text evidence="4">The sequence shown here is derived from an EMBL/GenBank/DDBJ whole genome shotgun (WGS) entry which is preliminary data.</text>
</comment>
<gene>
    <name evidence="4" type="ORF">MVEN_00619500</name>
</gene>
<organism evidence="4 5">
    <name type="scientific">Mycena venus</name>
    <dbReference type="NCBI Taxonomy" id="2733690"/>
    <lineage>
        <taxon>Eukaryota</taxon>
        <taxon>Fungi</taxon>
        <taxon>Dikarya</taxon>
        <taxon>Basidiomycota</taxon>
        <taxon>Agaricomycotina</taxon>
        <taxon>Agaricomycetes</taxon>
        <taxon>Agaricomycetidae</taxon>
        <taxon>Agaricales</taxon>
        <taxon>Marasmiineae</taxon>
        <taxon>Mycenaceae</taxon>
        <taxon>Mycena</taxon>
    </lineage>
</organism>
<keyword evidence="1" id="KW-0479">Metal-binding</keyword>
<feature type="compositionally biased region" description="Basic residues" evidence="2">
    <location>
        <begin position="940"/>
        <end position="949"/>
    </location>
</feature>
<dbReference type="Proteomes" id="UP000620124">
    <property type="component" value="Unassembled WGS sequence"/>
</dbReference>
<feature type="domain" description="SWIM-type" evidence="3">
    <location>
        <begin position="682"/>
        <end position="717"/>
    </location>
</feature>
<reference evidence="4" key="1">
    <citation type="submission" date="2020-05" db="EMBL/GenBank/DDBJ databases">
        <title>Mycena genomes resolve the evolution of fungal bioluminescence.</title>
        <authorList>
            <person name="Tsai I.J."/>
        </authorList>
    </citation>
    <scope>NUCLEOTIDE SEQUENCE</scope>
    <source>
        <strain evidence="4">CCC161011</strain>
    </source>
</reference>
<evidence type="ECO:0000256" key="1">
    <source>
        <dbReference type="PROSITE-ProRule" id="PRU00325"/>
    </source>
</evidence>
<accession>A0A8H6YPD7</accession>
<evidence type="ECO:0000256" key="2">
    <source>
        <dbReference type="SAM" id="MobiDB-lite"/>
    </source>
</evidence>
<dbReference type="AlphaFoldDB" id="A0A8H6YPD7"/>
<dbReference type="InterPro" id="IPR007527">
    <property type="entry name" value="Znf_SWIM"/>
</dbReference>
<evidence type="ECO:0000313" key="4">
    <source>
        <dbReference type="EMBL" id="KAF7362702.1"/>
    </source>
</evidence>
<evidence type="ECO:0000259" key="3">
    <source>
        <dbReference type="PROSITE" id="PS50966"/>
    </source>
</evidence>
<proteinExistence type="predicted"/>
<protein>
    <recommendedName>
        <fullName evidence="3">SWIM-type domain-containing protein</fullName>
    </recommendedName>
</protein>
<name>A0A8H6YPD7_9AGAR</name>
<keyword evidence="1" id="KW-0863">Zinc-finger</keyword>
<dbReference type="OrthoDB" id="2422225at2759"/>
<keyword evidence="1" id="KW-0862">Zinc</keyword>
<evidence type="ECO:0000313" key="5">
    <source>
        <dbReference type="Proteomes" id="UP000620124"/>
    </source>
</evidence>
<feature type="compositionally biased region" description="Polar residues" evidence="2">
    <location>
        <begin position="903"/>
        <end position="923"/>
    </location>
</feature>
<dbReference type="GO" id="GO:0008270">
    <property type="term" value="F:zinc ion binding"/>
    <property type="evidence" value="ECO:0007669"/>
    <property type="project" value="UniProtKB-KW"/>
</dbReference>
<dbReference type="Pfam" id="PF04434">
    <property type="entry name" value="SWIM"/>
    <property type="match status" value="1"/>
</dbReference>
<dbReference type="PROSITE" id="PS50966">
    <property type="entry name" value="ZF_SWIM"/>
    <property type="match status" value="1"/>
</dbReference>
<feature type="region of interest" description="Disordered" evidence="2">
    <location>
        <begin position="900"/>
        <end position="949"/>
    </location>
</feature>
<feature type="compositionally biased region" description="Acidic residues" evidence="2">
    <location>
        <begin position="800"/>
        <end position="820"/>
    </location>
</feature>
<feature type="region of interest" description="Disordered" evidence="2">
    <location>
        <begin position="772"/>
        <end position="830"/>
    </location>
</feature>
<dbReference type="EMBL" id="JACAZI010000004">
    <property type="protein sequence ID" value="KAF7362702.1"/>
    <property type="molecule type" value="Genomic_DNA"/>
</dbReference>